<sequence>MICLKNSKTSLKSFGKFKVSARNLLKKLFVQKNKYNSKNINNNNTKQKNNNVAAITTSIEIAQNEANDRLMKARASAGLEAAVVNGVDDVVDAYQVPRIMCVETSDGCFYWDNNSLQKLPADIDLQHLTYRRHSFTTTRQFH</sequence>
<proteinExistence type="predicted"/>
<evidence type="ECO:0000313" key="1">
    <source>
        <dbReference type="EMBL" id="AEV91208.1"/>
    </source>
</evidence>
<organism evidence="1">
    <name type="scientific">Teleopsis dalmanni</name>
    <name type="common">Malaysian stalk-eyed fly</name>
    <name type="synonym">Cyrtodiopsis dalmanni</name>
    <dbReference type="NCBI Taxonomy" id="139649"/>
    <lineage>
        <taxon>Eukaryota</taxon>
        <taxon>Metazoa</taxon>
        <taxon>Ecdysozoa</taxon>
        <taxon>Arthropoda</taxon>
        <taxon>Hexapoda</taxon>
        <taxon>Insecta</taxon>
        <taxon>Pterygota</taxon>
        <taxon>Neoptera</taxon>
        <taxon>Endopterygota</taxon>
        <taxon>Diptera</taxon>
        <taxon>Brachycera</taxon>
        <taxon>Muscomorpha</taxon>
        <taxon>Diopsoidea</taxon>
        <taxon>Diopsidae</taxon>
        <taxon>Teleopsis</taxon>
    </lineage>
</organism>
<name>G9I1M1_TELDL</name>
<protein>
    <submittedName>
        <fullName evidence="1">Enhancer of split region protein HLHm6</fullName>
    </submittedName>
</protein>
<dbReference type="AlphaFoldDB" id="G9I1M1"/>
<dbReference type="EMBL" id="JN546230">
    <property type="protein sequence ID" value="AEV91208.1"/>
    <property type="molecule type" value="Genomic_DNA"/>
</dbReference>
<accession>G9I1M1</accession>
<reference evidence="1" key="1">
    <citation type="journal article" date="2011" name="BMC Evol. Biol.">
        <title>The Enhancer of split complex arose prior to the diversification of schizophoran flies and is strongly conserved between Drosophila and stalk-eyed flies (Diopsidae).</title>
        <authorList>
            <person name="Baker R.H."/>
            <person name="Kuehl J.V."/>
            <person name="Wilkinson G.S."/>
        </authorList>
    </citation>
    <scope>NUCLEOTIDE SEQUENCE</scope>
</reference>